<name>A0A8H2M8S7_9FIRM</name>
<gene>
    <name evidence="1" type="ORF">NCTC13150_01885</name>
</gene>
<protein>
    <submittedName>
        <fullName evidence="1">Uncharacterized protein</fullName>
    </submittedName>
</protein>
<dbReference type="Proteomes" id="UP000377798">
    <property type="component" value="Unassembled WGS sequence"/>
</dbReference>
<dbReference type="RefSeq" id="WP_131749872.1">
    <property type="nucleotide sequence ID" value="NZ_CAACYI010000001.1"/>
</dbReference>
<organism evidence="1 2">
    <name type="scientific">Urinicoccus massiliensis</name>
    <dbReference type="NCBI Taxonomy" id="1723382"/>
    <lineage>
        <taxon>Bacteria</taxon>
        <taxon>Bacillati</taxon>
        <taxon>Bacillota</taxon>
        <taxon>Tissierellia</taxon>
        <taxon>Tissierellales</taxon>
        <taxon>Peptoniphilaceae</taxon>
        <taxon>Urinicoccus</taxon>
    </lineage>
</organism>
<reference evidence="1 2" key="1">
    <citation type="submission" date="2019-02" db="EMBL/GenBank/DDBJ databases">
        <authorList>
            <consortium name="Pathogen Informatics"/>
        </authorList>
    </citation>
    <scope>NUCLEOTIDE SEQUENCE [LARGE SCALE GENOMIC DNA]</scope>
    <source>
        <strain evidence="1 2">3012STDY7089603</strain>
    </source>
</reference>
<accession>A0A8H2M8S7</accession>
<proteinExistence type="predicted"/>
<sequence length="81" mass="9423">MARLNKAYFSMFKKKTLTFQEVKFNEDVRVQLVKSSGDYKVDIAKRDPRTRDVIKVKFVNVGGDVKLQAVDRNGDFSIYMK</sequence>
<comment type="caution">
    <text evidence="1">The sequence shown here is derived from an EMBL/GenBank/DDBJ whole genome shotgun (WGS) entry which is preliminary data.</text>
</comment>
<evidence type="ECO:0000313" key="1">
    <source>
        <dbReference type="EMBL" id="VFB17298.1"/>
    </source>
</evidence>
<dbReference type="AlphaFoldDB" id="A0A8H2M8S7"/>
<dbReference type="EMBL" id="CAACYI010000001">
    <property type="protein sequence ID" value="VFB17298.1"/>
    <property type="molecule type" value="Genomic_DNA"/>
</dbReference>
<keyword evidence="2" id="KW-1185">Reference proteome</keyword>
<evidence type="ECO:0000313" key="2">
    <source>
        <dbReference type="Proteomes" id="UP000377798"/>
    </source>
</evidence>